<dbReference type="EMBL" id="VSSQ01118692">
    <property type="protein sequence ID" value="MPN52508.1"/>
    <property type="molecule type" value="Genomic_DNA"/>
</dbReference>
<proteinExistence type="predicted"/>
<dbReference type="AlphaFoldDB" id="A0A645IMI0"/>
<evidence type="ECO:0000313" key="1">
    <source>
        <dbReference type="EMBL" id="MPN52508.1"/>
    </source>
</evidence>
<reference evidence="1" key="1">
    <citation type="submission" date="2019-08" db="EMBL/GenBank/DDBJ databases">
        <authorList>
            <person name="Kucharzyk K."/>
            <person name="Murdoch R.W."/>
            <person name="Higgins S."/>
            <person name="Loffler F."/>
        </authorList>
    </citation>
    <scope>NUCLEOTIDE SEQUENCE</scope>
</reference>
<sequence>MIQHPVPNLPGTLSDTLNRINHRFVKFPSQHQSSYHYNDHRDTSNHCRADLNGKLDIIPVIPDRVRALSKIHLTADNKQTYSLASLIGNRHKVHESPVIPKKQRLIFKICSPCDFLGLLLDFIDGNTIGEIRQFSPGYSD</sequence>
<comment type="caution">
    <text evidence="1">The sequence shown here is derived from an EMBL/GenBank/DDBJ whole genome shotgun (WGS) entry which is preliminary data.</text>
</comment>
<protein>
    <submittedName>
        <fullName evidence="1">Uncharacterized protein</fullName>
    </submittedName>
</protein>
<organism evidence="1">
    <name type="scientific">bioreactor metagenome</name>
    <dbReference type="NCBI Taxonomy" id="1076179"/>
    <lineage>
        <taxon>unclassified sequences</taxon>
        <taxon>metagenomes</taxon>
        <taxon>ecological metagenomes</taxon>
    </lineage>
</organism>
<gene>
    <name evidence="1" type="ORF">SDC9_200170</name>
</gene>
<accession>A0A645IMI0</accession>
<name>A0A645IMI0_9ZZZZ</name>